<dbReference type="Gene3D" id="3.40.109.10">
    <property type="entry name" value="NADH Oxidase"/>
    <property type="match status" value="1"/>
</dbReference>
<feature type="domain" description="Putative nitroreductase TM1586" evidence="1">
    <location>
        <begin position="8"/>
        <end position="229"/>
    </location>
</feature>
<dbReference type="HOGENOM" id="CLU_070562_2_0_9"/>
<dbReference type="AlphaFoldDB" id="E6MJX2"/>
<dbReference type="InterPro" id="IPR029478">
    <property type="entry name" value="TM1586_NiRdase"/>
</dbReference>
<dbReference type="GO" id="GO:0016491">
    <property type="term" value="F:oxidoreductase activity"/>
    <property type="evidence" value="ECO:0007669"/>
    <property type="project" value="InterPro"/>
</dbReference>
<reference evidence="2 3" key="1">
    <citation type="submission" date="2010-12" db="EMBL/GenBank/DDBJ databases">
        <authorList>
            <person name="Muzny D."/>
            <person name="Qin X."/>
            <person name="Deng J."/>
            <person name="Jiang H."/>
            <person name="Liu Y."/>
            <person name="Qu J."/>
            <person name="Song X.-Z."/>
            <person name="Zhang L."/>
            <person name="Thornton R."/>
            <person name="Coyle M."/>
            <person name="Francisco L."/>
            <person name="Jackson L."/>
            <person name="Javaid M."/>
            <person name="Korchina V."/>
            <person name="Kovar C."/>
            <person name="Mata R."/>
            <person name="Mathew T."/>
            <person name="Ngo R."/>
            <person name="Nguyen L."/>
            <person name="Nguyen N."/>
            <person name="Okwuonu G."/>
            <person name="Ongeri F."/>
            <person name="Pham C."/>
            <person name="Simmons D."/>
            <person name="Wilczek-Boney K."/>
            <person name="Hale W."/>
            <person name="Jakkamsetti A."/>
            <person name="Pham P."/>
            <person name="Ruth R."/>
            <person name="San Lucas F."/>
            <person name="Warren J."/>
            <person name="Zhang J."/>
            <person name="Zhao Z."/>
            <person name="Zhou C."/>
            <person name="Zhu D."/>
            <person name="Lee S."/>
            <person name="Bess C."/>
            <person name="Blankenburg K."/>
            <person name="Forbes L."/>
            <person name="Fu Q."/>
            <person name="Gubbala S."/>
            <person name="Hirani K."/>
            <person name="Jayaseelan J.C."/>
            <person name="Lara F."/>
            <person name="Munidasa M."/>
            <person name="Palculict T."/>
            <person name="Patil S."/>
            <person name="Pu L.-L."/>
            <person name="Saada N."/>
            <person name="Tang L."/>
            <person name="Weissenberger G."/>
            <person name="Zhu Y."/>
            <person name="Hemphill L."/>
            <person name="Shang Y."/>
            <person name="Youmans B."/>
            <person name="Ayvaz T."/>
            <person name="Ross M."/>
            <person name="Santibanez J."/>
            <person name="Aqrawi P."/>
            <person name="Gross S."/>
            <person name="Joshi V."/>
            <person name="Fowler G."/>
            <person name="Nazareth L."/>
            <person name="Reid J."/>
            <person name="Worley K."/>
            <person name="Petrosino J."/>
            <person name="Highlander S."/>
            <person name="Gibbs R."/>
        </authorList>
    </citation>
    <scope>NUCLEOTIDE SEQUENCE [LARGE SCALE GENOMIC DNA]</scope>
    <source>
        <strain evidence="2 3">ATCC 23263</strain>
    </source>
</reference>
<protein>
    <recommendedName>
        <fullName evidence="1">Putative nitroreductase TM1586 domain-containing protein</fullName>
    </recommendedName>
</protein>
<dbReference type="Proteomes" id="UP000004754">
    <property type="component" value="Unassembled WGS sequence"/>
</dbReference>
<keyword evidence="3" id="KW-1185">Reference proteome</keyword>
<dbReference type="STRING" id="887929.HMP0721_2307"/>
<dbReference type="OrthoDB" id="9814075at2"/>
<dbReference type="EMBL" id="AEQN01000033">
    <property type="protein sequence ID" value="EFV00491.1"/>
    <property type="molecule type" value="Genomic_DNA"/>
</dbReference>
<accession>E6MJX2</accession>
<name>E6MJX2_9FIRM</name>
<dbReference type="Pfam" id="PF14512">
    <property type="entry name" value="TM1586_NiRdase"/>
    <property type="match status" value="1"/>
</dbReference>
<comment type="caution">
    <text evidence="2">The sequence shown here is derived from an EMBL/GenBank/DDBJ whole genome shotgun (WGS) entry which is preliminary data.</text>
</comment>
<dbReference type="RefSeq" id="WP_006599729.1">
    <property type="nucleotide sequence ID" value="NZ_GL622359.1"/>
</dbReference>
<proteinExistence type="predicted"/>
<organism evidence="2 3">
    <name type="scientific">Pseudoramibacter alactolyticus ATCC 23263</name>
    <dbReference type="NCBI Taxonomy" id="887929"/>
    <lineage>
        <taxon>Bacteria</taxon>
        <taxon>Bacillati</taxon>
        <taxon>Bacillota</taxon>
        <taxon>Clostridia</taxon>
        <taxon>Eubacteriales</taxon>
        <taxon>Eubacteriaceae</taxon>
        <taxon>Pseudoramibacter</taxon>
    </lineage>
</organism>
<evidence type="ECO:0000313" key="3">
    <source>
        <dbReference type="Proteomes" id="UP000004754"/>
    </source>
</evidence>
<dbReference type="Gene3D" id="3.40.109.30">
    <property type="entry name" value="putative nitroreductase (tm1586), domain 2"/>
    <property type="match status" value="1"/>
</dbReference>
<evidence type="ECO:0000259" key="1">
    <source>
        <dbReference type="Pfam" id="PF14512"/>
    </source>
</evidence>
<dbReference type="SUPFAM" id="SSF55469">
    <property type="entry name" value="FMN-dependent nitroreductase-like"/>
    <property type="match status" value="1"/>
</dbReference>
<dbReference type="eggNOG" id="COG0778">
    <property type="taxonomic scope" value="Bacteria"/>
</dbReference>
<gene>
    <name evidence="2" type="ORF">HMP0721_2307</name>
</gene>
<sequence length="260" mass="29401">MEIEKYLSAMEKRCSRRKYEDVPINFKYVKQLENSIALYNRKSGLNMKLVIGNGGELFNGFRKSYGLFVGVQNYIAMIGSDDLPDRMEKAGRFGEKIILEATAMGLSTCWVGTSYDKKAAMTLCKGNDTLDCVIAIGYSDKKHSLKERMMEYGMNKQHKTKQALIEAEEPVPEWFLRGMDAVYLAPTARNLRPFVFKYKDGQVTASITMPTETAMIDLGIAKLHFELGAGGGSWEYGNEGHYYFDDKRKESDKQHNTNGA</sequence>
<evidence type="ECO:0000313" key="2">
    <source>
        <dbReference type="EMBL" id="EFV00491.1"/>
    </source>
</evidence>
<dbReference type="InterPro" id="IPR000415">
    <property type="entry name" value="Nitroreductase-like"/>
</dbReference>